<organism evidence="1 2">
    <name type="scientific">Bagarius yarrelli</name>
    <name type="common">Goonch</name>
    <name type="synonym">Bagrus yarrelli</name>
    <dbReference type="NCBI Taxonomy" id="175774"/>
    <lineage>
        <taxon>Eukaryota</taxon>
        <taxon>Metazoa</taxon>
        <taxon>Chordata</taxon>
        <taxon>Craniata</taxon>
        <taxon>Vertebrata</taxon>
        <taxon>Euteleostomi</taxon>
        <taxon>Actinopterygii</taxon>
        <taxon>Neopterygii</taxon>
        <taxon>Teleostei</taxon>
        <taxon>Ostariophysi</taxon>
        <taxon>Siluriformes</taxon>
        <taxon>Sisoridae</taxon>
        <taxon>Sisorinae</taxon>
        <taxon>Bagarius</taxon>
    </lineage>
</organism>
<proteinExistence type="predicted"/>
<sequence length="68" mass="7611">MSGCGWDRTVCRYSNHQRRVIAQGEVKEFLLGVFSKLFKADGIDKKTKMMRIGTGSGSMLAIRPVSYP</sequence>
<dbReference type="Proteomes" id="UP000319801">
    <property type="component" value="Unassembled WGS sequence"/>
</dbReference>
<evidence type="ECO:0000313" key="2">
    <source>
        <dbReference type="Proteomes" id="UP000319801"/>
    </source>
</evidence>
<keyword evidence="2" id="KW-1185">Reference proteome</keyword>
<name>A0A556U6I7_BAGYA</name>
<dbReference type="AlphaFoldDB" id="A0A556U6I7"/>
<dbReference type="EMBL" id="VCAZ01000054">
    <property type="protein sequence ID" value="TSN21214.1"/>
    <property type="molecule type" value="Genomic_DNA"/>
</dbReference>
<evidence type="ECO:0000313" key="1">
    <source>
        <dbReference type="EMBL" id="TSN21214.1"/>
    </source>
</evidence>
<gene>
    <name evidence="1" type="ORF">Baya_9289</name>
</gene>
<protein>
    <submittedName>
        <fullName evidence="1">Uncharacterized protein</fullName>
    </submittedName>
</protein>
<comment type="caution">
    <text evidence="1">The sequence shown here is derived from an EMBL/GenBank/DDBJ whole genome shotgun (WGS) entry which is preliminary data.</text>
</comment>
<reference evidence="1 2" key="1">
    <citation type="journal article" date="2019" name="Genome Biol. Evol.">
        <title>Whole-Genome Sequencing of the Giant Devil Catfish, Bagarius yarrelli.</title>
        <authorList>
            <person name="Jiang W."/>
            <person name="Lv Y."/>
            <person name="Cheng L."/>
            <person name="Yang K."/>
            <person name="Chao B."/>
            <person name="Wang X."/>
            <person name="Li Y."/>
            <person name="Pan X."/>
            <person name="You X."/>
            <person name="Zhang Y."/>
            <person name="Yang J."/>
            <person name="Li J."/>
            <person name="Zhang X."/>
            <person name="Liu S."/>
            <person name="Sun C."/>
            <person name="Yang J."/>
            <person name="Shi Q."/>
        </authorList>
    </citation>
    <scope>NUCLEOTIDE SEQUENCE [LARGE SCALE GENOMIC DNA]</scope>
    <source>
        <strain evidence="1">JWS20170419001</strain>
        <tissue evidence="1">Muscle</tissue>
    </source>
</reference>
<accession>A0A556U6I7</accession>